<proteinExistence type="predicted"/>
<evidence type="ECO:0000313" key="4">
    <source>
        <dbReference type="Proteomes" id="UP000289738"/>
    </source>
</evidence>
<feature type="compositionally biased region" description="Polar residues" evidence="2">
    <location>
        <begin position="129"/>
        <end position="142"/>
    </location>
</feature>
<protein>
    <submittedName>
        <fullName evidence="3">Uncharacterized protein</fullName>
    </submittedName>
</protein>
<reference evidence="3 4" key="1">
    <citation type="submission" date="2019-01" db="EMBL/GenBank/DDBJ databases">
        <title>Sequencing of cultivated peanut Arachis hypogaea provides insights into genome evolution and oil improvement.</title>
        <authorList>
            <person name="Chen X."/>
        </authorList>
    </citation>
    <scope>NUCLEOTIDE SEQUENCE [LARGE SCALE GENOMIC DNA]</scope>
    <source>
        <strain evidence="4">cv. Fuhuasheng</strain>
        <tissue evidence="3">Leaves</tissue>
    </source>
</reference>
<keyword evidence="4" id="KW-1185">Reference proteome</keyword>
<comment type="caution">
    <text evidence="3">The sequence shown here is derived from an EMBL/GenBank/DDBJ whole genome shotgun (WGS) entry which is preliminary data.</text>
</comment>
<feature type="region of interest" description="Disordered" evidence="2">
    <location>
        <begin position="123"/>
        <end position="142"/>
    </location>
</feature>
<name>A0A445DTD3_ARAHY</name>
<feature type="compositionally biased region" description="Low complexity" evidence="2">
    <location>
        <begin position="263"/>
        <end position="282"/>
    </location>
</feature>
<evidence type="ECO:0000313" key="3">
    <source>
        <dbReference type="EMBL" id="RYR66442.1"/>
    </source>
</evidence>
<accession>A0A445DTD3</accession>
<dbReference type="EMBL" id="SDMP01000003">
    <property type="protein sequence ID" value="RYR66442.1"/>
    <property type="molecule type" value="Genomic_DNA"/>
</dbReference>
<sequence>MQLKFTWDAKHNLIIRKIYDHQAAKQLRQMMSDVRKGSDHLSSWIRPALKKKLEAYFNNDERFKRRHLTNVANRTSPRSSKYTGGSATFMKTKCILFKSSDHEATLAETFKYTHTLKAKKERFADEQSIPPNGNNKASSETQVVDPDRFWRETASESHKNRRFRLGSFFASGLRSSTLAFSFASASATNSADPQKVVDLREEVQKLIQKLHQQAEQSEQRYNDLLAHVGGTVAISSDLTEKMEQLNLLREQMEVYNHQMRTEASGARASGTAGSSDNATGGTPPTPIPSPAVNSSFVGQLIAITSHRNYGHQRRHIYIV</sequence>
<gene>
    <name evidence="3" type="ORF">Ahy_A03g012425</name>
</gene>
<evidence type="ECO:0000256" key="2">
    <source>
        <dbReference type="SAM" id="MobiDB-lite"/>
    </source>
</evidence>
<feature type="region of interest" description="Disordered" evidence="2">
    <location>
        <begin position="262"/>
        <end position="292"/>
    </location>
</feature>
<feature type="coiled-coil region" evidence="1">
    <location>
        <begin position="196"/>
        <end position="258"/>
    </location>
</feature>
<dbReference type="AlphaFoldDB" id="A0A445DTD3"/>
<keyword evidence="1" id="KW-0175">Coiled coil</keyword>
<evidence type="ECO:0000256" key="1">
    <source>
        <dbReference type="SAM" id="Coils"/>
    </source>
</evidence>
<dbReference type="Proteomes" id="UP000289738">
    <property type="component" value="Chromosome A03"/>
</dbReference>
<organism evidence="3 4">
    <name type="scientific">Arachis hypogaea</name>
    <name type="common">Peanut</name>
    <dbReference type="NCBI Taxonomy" id="3818"/>
    <lineage>
        <taxon>Eukaryota</taxon>
        <taxon>Viridiplantae</taxon>
        <taxon>Streptophyta</taxon>
        <taxon>Embryophyta</taxon>
        <taxon>Tracheophyta</taxon>
        <taxon>Spermatophyta</taxon>
        <taxon>Magnoliopsida</taxon>
        <taxon>eudicotyledons</taxon>
        <taxon>Gunneridae</taxon>
        <taxon>Pentapetalae</taxon>
        <taxon>rosids</taxon>
        <taxon>fabids</taxon>
        <taxon>Fabales</taxon>
        <taxon>Fabaceae</taxon>
        <taxon>Papilionoideae</taxon>
        <taxon>50 kb inversion clade</taxon>
        <taxon>dalbergioids sensu lato</taxon>
        <taxon>Dalbergieae</taxon>
        <taxon>Pterocarpus clade</taxon>
        <taxon>Arachis</taxon>
    </lineage>
</organism>